<evidence type="ECO:0000259" key="5">
    <source>
        <dbReference type="PROSITE" id="PS51077"/>
    </source>
</evidence>
<dbReference type="InterPro" id="IPR005471">
    <property type="entry name" value="Tscrpt_reg_IclR_N"/>
</dbReference>
<feature type="compositionally biased region" description="Basic and acidic residues" evidence="4">
    <location>
        <begin position="12"/>
        <end position="24"/>
    </location>
</feature>
<organism evidence="7 8">
    <name type="scientific">Natronorubrum aibiense</name>
    <dbReference type="NCBI Taxonomy" id="348826"/>
    <lineage>
        <taxon>Archaea</taxon>
        <taxon>Methanobacteriati</taxon>
        <taxon>Methanobacteriota</taxon>
        <taxon>Stenosarchaea group</taxon>
        <taxon>Halobacteria</taxon>
        <taxon>Halobacteriales</taxon>
        <taxon>Natrialbaceae</taxon>
        <taxon>Natronorubrum</taxon>
    </lineage>
</organism>
<dbReference type="Pfam" id="PF01614">
    <property type="entry name" value="IclR_C"/>
    <property type="match status" value="1"/>
</dbReference>
<dbReference type="InterPro" id="IPR011991">
    <property type="entry name" value="ArsR-like_HTH"/>
</dbReference>
<dbReference type="PANTHER" id="PTHR30136:SF35">
    <property type="entry name" value="HTH-TYPE TRANSCRIPTIONAL REGULATOR RV1719"/>
    <property type="match status" value="1"/>
</dbReference>
<dbReference type="GO" id="GO:0003700">
    <property type="term" value="F:DNA-binding transcription factor activity"/>
    <property type="evidence" value="ECO:0007669"/>
    <property type="project" value="TreeGrafter"/>
</dbReference>
<dbReference type="Gene3D" id="1.10.10.10">
    <property type="entry name" value="Winged helix-like DNA-binding domain superfamily/Winged helix DNA-binding domain"/>
    <property type="match status" value="1"/>
</dbReference>
<dbReference type="PANTHER" id="PTHR30136">
    <property type="entry name" value="HELIX-TURN-HELIX TRANSCRIPTIONAL REGULATOR, ICLR FAMILY"/>
    <property type="match status" value="1"/>
</dbReference>
<sequence length="281" mass="30753">MATKPPSSHIIEQIKEDSHRRPAMDEDPAVPINSVKRSYAIVDELRERGRAGATELADALTLPKSTVHNHLRTLATLGYLVEEEGSYRLGTQYLHVGQESRNTRTVFQHGRDTVESLAEQSGRYCQLVIEENGDAAVIQSTKWAPNEGTRTTQQAYPIRARLHTNAPGKAILAYLPSERITEIVDQQGLTARTEQTITDTDNLQSEMATIRDRGYAIDRGELINGMVGIAAPIVTEQTVYGAVAAYGAGNEMREALDEGLPGLVTESADDIRADIVFAGPE</sequence>
<dbReference type="SUPFAM" id="SSF55781">
    <property type="entry name" value="GAF domain-like"/>
    <property type="match status" value="1"/>
</dbReference>
<dbReference type="InterPro" id="IPR036390">
    <property type="entry name" value="WH_DNA-bd_sf"/>
</dbReference>
<dbReference type="Proteomes" id="UP000326170">
    <property type="component" value="Chromosome"/>
</dbReference>
<dbReference type="KEGG" id="nas:GCU68_06805"/>
<feature type="domain" description="IclR-ED" evidence="6">
    <location>
        <begin position="92"/>
        <end position="277"/>
    </location>
</feature>
<evidence type="ECO:0000256" key="3">
    <source>
        <dbReference type="ARBA" id="ARBA00023163"/>
    </source>
</evidence>
<evidence type="ECO:0000256" key="2">
    <source>
        <dbReference type="ARBA" id="ARBA00023125"/>
    </source>
</evidence>
<name>A0A5P9P2A1_9EURY</name>
<protein>
    <submittedName>
        <fullName evidence="7">Helix-turn-helix domain-containing protein</fullName>
    </submittedName>
</protein>
<dbReference type="CDD" id="cd00090">
    <property type="entry name" value="HTH_ARSR"/>
    <property type="match status" value="1"/>
</dbReference>
<evidence type="ECO:0000259" key="6">
    <source>
        <dbReference type="PROSITE" id="PS51078"/>
    </source>
</evidence>
<dbReference type="InterPro" id="IPR036388">
    <property type="entry name" value="WH-like_DNA-bd_sf"/>
</dbReference>
<dbReference type="GO" id="GO:0045892">
    <property type="term" value="P:negative regulation of DNA-templated transcription"/>
    <property type="evidence" value="ECO:0007669"/>
    <property type="project" value="TreeGrafter"/>
</dbReference>
<evidence type="ECO:0000256" key="4">
    <source>
        <dbReference type="SAM" id="MobiDB-lite"/>
    </source>
</evidence>
<dbReference type="Pfam" id="PF09339">
    <property type="entry name" value="HTH_IclR"/>
    <property type="match status" value="1"/>
</dbReference>
<dbReference type="InterPro" id="IPR050707">
    <property type="entry name" value="HTH_MetabolicPath_Reg"/>
</dbReference>
<feature type="domain" description="HTH iclR-type" evidence="5">
    <location>
        <begin position="32"/>
        <end position="91"/>
    </location>
</feature>
<keyword evidence="2" id="KW-0238">DNA-binding</keyword>
<evidence type="ECO:0000313" key="8">
    <source>
        <dbReference type="Proteomes" id="UP000326170"/>
    </source>
</evidence>
<dbReference type="InterPro" id="IPR014757">
    <property type="entry name" value="Tscrpt_reg_IclR_C"/>
</dbReference>
<dbReference type="EMBL" id="CP045488">
    <property type="protein sequence ID" value="QFU82261.1"/>
    <property type="molecule type" value="Genomic_DNA"/>
</dbReference>
<dbReference type="SUPFAM" id="SSF46785">
    <property type="entry name" value="Winged helix' DNA-binding domain"/>
    <property type="match status" value="1"/>
</dbReference>
<evidence type="ECO:0000313" key="7">
    <source>
        <dbReference type="EMBL" id="QFU82261.1"/>
    </source>
</evidence>
<keyword evidence="1" id="KW-0805">Transcription regulation</keyword>
<dbReference type="PROSITE" id="PS51078">
    <property type="entry name" value="ICLR_ED"/>
    <property type="match status" value="1"/>
</dbReference>
<dbReference type="SMART" id="SM00346">
    <property type="entry name" value="HTH_ICLR"/>
    <property type="match status" value="1"/>
</dbReference>
<dbReference type="GO" id="GO:0003677">
    <property type="term" value="F:DNA binding"/>
    <property type="evidence" value="ECO:0007669"/>
    <property type="project" value="UniProtKB-KW"/>
</dbReference>
<reference evidence="7 8" key="1">
    <citation type="journal article" date="2007" name="Int. J. Syst. Evol. Microbiol.">
        <title>Natronorubrum sulfidifaciens sp. nov., an extremely haloalkaliphilic archaeon isolated from Aiding salt lake in Xin-Jiang, China.</title>
        <authorList>
            <person name="Cui H.L."/>
            <person name="Tohty D."/>
            <person name="Liu H.C."/>
            <person name="Liu S.J."/>
            <person name="Oren A."/>
            <person name="Zhou P.J."/>
        </authorList>
    </citation>
    <scope>NUCLEOTIDE SEQUENCE [LARGE SCALE GENOMIC DNA]</scope>
    <source>
        <strain evidence="7 8">7-3</strain>
    </source>
</reference>
<dbReference type="PROSITE" id="PS51077">
    <property type="entry name" value="HTH_ICLR"/>
    <property type="match status" value="1"/>
</dbReference>
<keyword evidence="3" id="KW-0804">Transcription</keyword>
<dbReference type="Gene3D" id="3.30.450.40">
    <property type="match status" value="1"/>
</dbReference>
<feature type="region of interest" description="Disordered" evidence="4">
    <location>
        <begin position="1"/>
        <end position="29"/>
    </location>
</feature>
<dbReference type="InterPro" id="IPR029016">
    <property type="entry name" value="GAF-like_dom_sf"/>
</dbReference>
<keyword evidence="8" id="KW-1185">Reference proteome</keyword>
<gene>
    <name evidence="7" type="ORF">GCU68_06805</name>
</gene>
<proteinExistence type="predicted"/>
<dbReference type="AlphaFoldDB" id="A0A5P9P2A1"/>
<accession>A0A5P9P2A1</accession>
<evidence type="ECO:0000256" key="1">
    <source>
        <dbReference type="ARBA" id="ARBA00023015"/>
    </source>
</evidence>